<evidence type="ECO:0000313" key="5">
    <source>
        <dbReference type="EMBL" id="GBN68813.1"/>
    </source>
</evidence>
<feature type="region of interest" description="Disordered" evidence="1">
    <location>
        <begin position="71"/>
        <end position="95"/>
    </location>
</feature>
<evidence type="ECO:0000313" key="4">
    <source>
        <dbReference type="EMBL" id="GBN68796.1"/>
    </source>
</evidence>
<reference evidence="4 6" key="1">
    <citation type="journal article" date="2019" name="Sci. Rep.">
        <title>Orb-weaving spider Araneus ventricosus genome elucidates the spidroin gene catalogue.</title>
        <authorList>
            <person name="Kono N."/>
            <person name="Nakamura H."/>
            <person name="Ohtoshi R."/>
            <person name="Moran D.A.P."/>
            <person name="Shinohara A."/>
            <person name="Yoshida Y."/>
            <person name="Fujiwara M."/>
            <person name="Mori M."/>
            <person name="Tomita M."/>
            <person name="Arakawa K."/>
        </authorList>
    </citation>
    <scope>NUCLEOTIDE SEQUENCE [LARGE SCALE GENOMIC DNA]</scope>
</reference>
<organism evidence="4 6">
    <name type="scientific">Araneus ventricosus</name>
    <name type="common">Orbweaver spider</name>
    <name type="synonym">Epeira ventricosa</name>
    <dbReference type="NCBI Taxonomy" id="182803"/>
    <lineage>
        <taxon>Eukaryota</taxon>
        <taxon>Metazoa</taxon>
        <taxon>Ecdysozoa</taxon>
        <taxon>Arthropoda</taxon>
        <taxon>Chelicerata</taxon>
        <taxon>Arachnida</taxon>
        <taxon>Araneae</taxon>
        <taxon>Araneomorphae</taxon>
        <taxon>Entelegynae</taxon>
        <taxon>Araneoidea</taxon>
        <taxon>Araneidae</taxon>
        <taxon>Araneus</taxon>
    </lineage>
</organism>
<gene>
    <name evidence="4" type="ORF">AVEN_124534_1</name>
    <name evidence="5" type="ORF">AVEN_140523_1</name>
    <name evidence="3" type="ORF">AVEN_18089_1</name>
</gene>
<keyword evidence="2" id="KW-1133">Transmembrane helix</keyword>
<evidence type="ECO:0000256" key="2">
    <source>
        <dbReference type="SAM" id="Phobius"/>
    </source>
</evidence>
<evidence type="ECO:0000313" key="6">
    <source>
        <dbReference type="Proteomes" id="UP000499080"/>
    </source>
</evidence>
<keyword evidence="2" id="KW-0812">Transmembrane</keyword>
<keyword evidence="2" id="KW-0472">Membrane</keyword>
<dbReference type="EMBL" id="BGPR01224264">
    <property type="protein sequence ID" value="GBN68765.1"/>
    <property type="molecule type" value="Genomic_DNA"/>
</dbReference>
<accession>A0A4Y2R002</accession>
<protein>
    <submittedName>
        <fullName evidence="4">Uncharacterized protein</fullName>
    </submittedName>
</protein>
<evidence type="ECO:0000313" key="3">
    <source>
        <dbReference type="EMBL" id="GBN68765.1"/>
    </source>
</evidence>
<dbReference type="EMBL" id="BGPR01224283">
    <property type="protein sequence ID" value="GBN68796.1"/>
    <property type="molecule type" value="Genomic_DNA"/>
</dbReference>
<evidence type="ECO:0000256" key="1">
    <source>
        <dbReference type="SAM" id="MobiDB-lite"/>
    </source>
</evidence>
<proteinExistence type="predicted"/>
<feature type="non-terminal residue" evidence="4">
    <location>
        <position position="1"/>
    </location>
</feature>
<sequence>PQIRSPSRILANISGNISKNSLAEALGNSNFSQFFVLIAVVAFSPTCLLSLTFREKFGENAVAARNEIVSKGPNKTRDCPSGIVDPIVPNKREAE</sequence>
<keyword evidence="6" id="KW-1185">Reference proteome</keyword>
<name>A0A4Y2R002_ARAVE</name>
<dbReference type="AlphaFoldDB" id="A0A4Y2R002"/>
<comment type="caution">
    <text evidence="4">The sequence shown here is derived from an EMBL/GenBank/DDBJ whole genome shotgun (WGS) entry which is preliminary data.</text>
</comment>
<dbReference type="EMBL" id="BGPR01224290">
    <property type="protein sequence ID" value="GBN68813.1"/>
    <property type="molecule type" value="Genomic_DNA"/>
</dbReference>
<feature type="transmembrane region" description="Helical" evidence="2">
    <location>
        <begin position="31"/>
        <end position="51"/>
    </location>
</feature>
<dbReference type="Proteomes" id="UP000499080">
    <property type="component" value="Unassembled WGS sequence"/>
</dbReference>